<name>A0A9D5B3Q5_PEA</name>
<evidence type="ECO:0000313" key="1">
    <source>
        <dbReference type="EMBL" id="KAI5429080.1"/>
    </source>
</evidence>
<proteinExistence type="predicted"/>
<gene>
    <name evidence="1" type="ORF">KIW84_033900</name>
</gene>
<protein>
    <submittedName>
        <fullName evidence="1">Uncharacterized protein</fullName>
    </submittedName>
</protein>
<dbReference type="Proteomes" id="UP001058974">
    <property type="component" value="Chromosome 3"/>
</dbReference>
<keyword evidence="2" id="KW-1185">Reference proteome</keyword>
<reference evidence="1 2" key="1">
    <citation type="journal article" date="2022" name="Nat. Genet.">
        <title>Improved pea reference genome and pan-genome highlight genomic features and evolutionary characteristics.</title>
        <authorList>
            <person name="Yang T."/>
            <person name="Liu R."/>
            <person name="Luo Y."/>
            <person name="Hu S."/>
            <person name="Wang D."/>
            <person name="Wang C."/>
            <person name="Pandey M.K."/>
            <person name="Ge S."/>
            <person name="Xu Q."/>
            <person name="Li N."/>
            <person name="Li G."/>
            <person name="Huang Y."/>
            <person name="Saxena R.K."/>
            <person name="Ji Y."/>
            <person name="Li M."/>
            <person name="Yan X."/>
            <person name="He Y."/>
            <person name="Liu Y."/>
            <person name="Wang X."/>
            <person name="Xiang C."/>
            <person name="Varshney R.K."/>
            <person name="Ding H."/>
            <person name="Gao S."/>
            <person name="Zong X."/>
        </authorList>
    </citation>
    <scope>NUCLEOTIDE SEQUENCE [LARGE SCALE GENOMIC DNA]</scope>
    <source>
        <strain evidence="1 2">cv. Zhongwan 6</strain>
    </source>
</reference>
<organism evidence="1 2">
    <name type="scientific">Pisum sativum</name>
    <name type="common">Garden pea</name>
    <name type="synonym">Lathyrus oleraceus</name>
    <dbReference type="NCBI Taxonomy" id="3888"/>
    <lineage>
        <taxon>Eukaryota</taxon>
        <taxon>Viridiplantae</taxon>
        <taxon>Streptophyta</taxon>
        <taxon>Embryophyta</taxon>
        <taxon>Tracheophyta</taxon>
        <taxon>Spermatophyta</taxon>
        <taxon>Magnoliopsida</taxon>
        <taxon>eudicotyledons</taxon>
        <taxon>Gunneridae</taxon>
        <taxon>Pentapetalae</taxon>
        <taxon>rosids</taxon>
        <taxon>fabids</taxon>
        <taxon>Fabales</taxon>
        <taxon>Fabaceae</taxon>
        <taxon>Papilionoideae</taxon>
        <taxon>50 kb inversion clade</taxon>
        <taxon>NPAAA clade</taxon>
        <taxon>Hologalegina</taxon>
        <taxon>IRL clade</taxon>
        <taxon>Fabeae</taxon>
        <taxon>Lathyrus</taxon>
    </lineage>
</organism>
<dbReference type="AlphaFoldDB" id="A0A9D5B3Q5"/>
<evidence type="ECO:0000313" key="2">
    <source>
        <dbReference type="Proteomes" id="UP001058974"/>
    </source>
</evidence>
<comment type="caution">
    <text evidence="1">The sequence shown here is derived from an EMBL/GenBank/DDBJ whole genome shotgun (WGS) entry which is preliminary data.</text>
</comment>
<dbReference type="Gramene" id="Psat03G0390000-T1">
    <property type="protein sequence ID" value="KAI5429080.1"/>
    <property type="gene ID" value="KIW84_033900"/>
</dbReference>
<accession>A0A9D5B3Q5</accession>
<dbReference type="EMBL" id="JAMSHJ010000003">
    <property type="protein sequence ID" value="KAI5429080.1"/>
    <property type="molecule type" value="Genomic_DNA"/>
</dbReference>
<sequence length="153" mass="17073">MASTQIMSSKSNTSKTPLAFTILPNKDEEVRDYIPEPPSSDEKISIWAKSRAIKVTRLAWIIPQENPLPRILLKYINLFLDSPVFDGSMDPFMDLLIGPSWLRNRFLDVSPSSATMSNLVWAAFLTPTLLSTRIEVGAPGYGFVGYQPILVAK</sequence>